<proteinExistence type="predicted"/>
<evidence type="ECO:0000313" key="1">
    <source>
        <dbReference type="EMBL" id="QNR65396.1"/>
    </source>
</evidence>
<dbReference type="EMBL" id="CP061172">
    <property type="protein sequence ID" value="QNR65396.1"/>
    <property type="molecule type" value="Genomic_DNA"/>
</dbReference>
<dbReference type="AlphaFoldDB" id="A0A7H0Y2T8"/>
<accession>A0A7H0Y2T8</accession>
<organism evidence="1 2">
    <name type="scientific">Paenibacillus peoriae</name>
    <dbReference type="NCBI Taxonomy" id="59893"/>
    <lineage>
        <taxon>Bacteria</taxon>
        <taxon>Bacillati</taxon>
        <taxon>Bacillota</taxon>
        <taxon>Bacilli</taxon>
        <taxon>Bacillales</taxon>
        <taxon>Paenibacillaceae</taxon>
        <taxon>Paenibacillus</taxon>
    </lineage>
</organism>
<dbReference type="Proteomes" id="UP000516384">
    <property type="component" value="Chromosome"/>
</dbReference>
<sequence>MNEMKFFKIKQGTKYHEAVKQHLTLLPKWKPIYAKVSELLDEKITLMVQAPNYLQIEYSELKKDENKKIFKKDGTLKANSKKAKEIEAAYKEIVKEAGLEKFESLGHINFCYCVMRYHGETLKTFKTSDHELYYKADFDLEERTKQSTGDSFVIPITEIEHQEKYLEEIKKQSA</sequence>
<name>A0A7H0Y2T8_9BACL</name>
<protein>
    <submittedName>
        <fullName evidence="1">Uncharacterized protein</fullName>
    </submittedName>
</protein>
<gene>
    <name evidence="1" type="ORF">IAQ67_16000</name>
</gene>
<dbReference type="RefSeq" id="WP_190297296.1">
    <property type="nucleotide sequence ID" value="NZ_CP061172.1"/>
</dbReference>
<reference evidence="1 2" key="1">
    <citation type="submission" date="2020-09" db="EMBL/GenBank/DDBJ databases">
        <title>Characterization of Paenibacillus peoriae strain ZF390 with broad-spectrum antimicrobial activity as a potential biocontrol agent.</title>
        <authorList>
            <person name="Li L."/>
            <person name="Zhao Y."/>
            <person name="Li B."/>
            <person name="Xie X."/>
        </authorList>
    </citation>
    <scope>NUCLEOTIDE SEQUENCE [LARGE SCALE GENOMIC DNA]</scope>
    <source>
        <strain evidence="1 2">ZF390</strain>
    </source>
</reference>
<evidence type="ECO:0000313" key="2">
    <source>
        <dbReference type="Proteomes" id="UP000516384"/>
    </source>
</evidence>